<dbReference type="GeneID" id="88777838"/>
<organism evidence="3 4">
    <name type="scientific">Pseudoalteromonas distincta</name>
    <dbReference type="NCBI Taxonomy" id="77608"/>
    <lineage>
        <taxon>Bacteria</taxon>
        <taxon>Pseudomonadati</taxon>
        <taxon>Pseudomonadota</taxon>
        <taxon>Gammaproteobacteria</taxon>
        <taxon>Alteromonadales</taxon>
        <taxon>Pseudoalteromonadaceae</taxon>
        <taxon>Pseudoalteromonas</taxon>
    </lineage>
</organism>
<dbReference type="Proteomes" id="UP001242314">
    <property type="component" value="Unassembled WGS sequence"/>
</dbReference>
<feature type="chain" id="PRO_5020369540" evidence="1">
    <location>
        <begin position="21"/>
        <end position="264"/>
    </location>
</feature>
<sequence length="264" mass="30368">MRINSLVYFFIASLMFTATAFSKPQSLVFCYEDKNIAPMFLGDGQNIPTDKPGASIEILQQLDLALPNVAISFVRKPWRRCLNDLEFNRVNAVIASYRKGRENVAVYPVDEQGKLQDNYAVSEFGSCLIGRYKFHKEWETREVFQNKAFTIAIPNGYGLNSALKEEPFFIHNTFSKSKAFELLDKGVVQASVDLCQVDGLKVSSYPYEGNNVKPIYPPYETSHGYLVFSKKFYEENNTLSWEMWEWLSKFESAPVYIKYLQTLK</sequence>
<name>A0A4P9J6D7_9GAMM</name>
<dbReference type="RefSeq" id="WP_039488454.1">
    <property type="nucleotide sequence ID" value="NZ_CP040559.1"/>
</dbReference>
<keyword evidence="1" id="KW-0732">Signal</keyword>
<dbReference type="AlphaFoldDB" id="A0A4P9J6D7"/>
<dbReference type="SUPFAM" id="SSF53850">
    <property type="entry name" value="Periplasmic binding protein-like II"/>
    <property type="match status" value="1"/>
</dbReference>
<evidence type="ECO:0000313" key="5">
    <source>
        <dbReference type="Proteomes" id="UP001242314"/>
    </source>
</evidence>
<evidence type="ECO:0000313" key="3">
    <source>
        <dbReference type="EMBL" id="QCU76622.1"/>
    </source>
</evidence>
<reference evidence="3 4" key="1">
    <citation type="submission" date="2019-05" db="EMBL/GenBank/DDBJ databases">
        <title>Complete genome sequence of Pseudoalteromonas sp. 16-SW-7(T) isolated from the Okhotsk Sea, Russia.</title>
        <authorList>
            <person name="Nguyen T.H."/>
            <person name="Nedashkovskaya O.I."/>
            <person name="Kim S.-G."/>
        </authorList>
    </citation>
    <scope>NUCLEOTIDE SEQUENCE [LARGE SCALE GENOMIC DNA]</scope>
    <source>
        <strain evidence="3 4">16-SW-7</strain>
    </source>
</reference>
<dbReference type="KEGG" id="pdv:FFU37_19410"/>
<evidence type="ECO:0000313" key="4">
    <source>
        <dbReference type="Proteomes" id="UP000310065"/>
    </source>
</evidence>
<keyword evidence="5" id="KW-1185">Reference proteome</keyword>
<accession>A0A4P9J6D7</accession>
<reference evidence="2 5" key="2">
    <citation type="submission" date="2023-04" db="EMBL/GenBank/DDBJ databases">
        <title>Novel Pseudoalteromonas species isolated from Pacific coral.</title>
        <authorList>
            <person name="Videau P."/>
            <person name="Shlafstein M.D."/>
            <person name="Oline D.K."/>
            <person name="Strangman W.K."/>
            <person name="Hahnke R.L."/>
            <person name="Saw J.H."/>
            <person name="Ushijima B."/>
        </authorList>
    </citation>
    <scope>NUCLEOTIDE SEQUENCE [LARGE SCALE GENOMIC DNA]</scope>
    <source>
        <strain evidence="2 5">LMG 14908</strain>
    </source>
</reference>
<dbReference type="EMBL" id="CP040559">
    <property type="protein sequence ID" value="QCU76622.1"/>
    <property type="molecule type" value="Genomic_DNA"/>
</dbReference>
<dbReference type="EMBL" id="JASGWX010000004">
    <property type="protein sequence ID" value="MDP4483691.1"/>
    <property type="molecule type" value="Genomic_DNA"/>
</dbReference>
<feature type="signal peptide" evidence="1">
    <location>
        <begin position="1"/>
        <end position="20"/>
    </location>
</feature>
<proteinExistence type="predicted"/>
<protein>
    <submittedName>
        <fullName evidence="3">Amino acid ABC transporter substrate-binding protein</fullName>
    </submittedName>
</protein>
<evidence type="ECO:0000256" key="1">
    <source>
        <dbReference type="SAM" id="SignalP"/>
    </source>
</evidence>
<gene>
    <name evidence="3" type="ORF">FFU37_19410</name>
    <name evidence="2" type="ORF">QDH73_06525</name>
</gene>
<dbReference type="Proteomes" id="UP000310065">
    <property type="component" value="Chromosome S1"/>
</dbReference>
<evidence type="ECO:0000313" key="2">
    <source>
        <dbReference type="EMBL" id="MDP4483691.1"/>
    </source>
</evidence>